<feature type="region of interest" description="Disordered" evidence="1">
    <location>
        <begin position="95"/>
        <end position="118"/>
    </location>
</feature>
<keyword evidence="3" id="KW-1185">Reference proteome</keyword>
<evidence type="ECO:0000313" key="3">
    <source>
        <dbReference type="Proteomes" id="UP001201980"/>
    </source>
</evidence>
<comment type="caution">
    <text evidence="2">The sequence shown here is derived from an EMBL/GenBank/DDBJ whole genome shotgun (WGS) entry which is preliminary data.</text>
</comment>
<feature type="compositionally biased region" description="Basic and acidic residues" evidence="1">
    <location>
        <begin position="513"/>
        <end position="524"/>
    </location>
</feature>
<feature type="compositionally biased region" description="Polar residues" evidence="1">
    <location>
        <begin position="477"/>
        <end position="497"/>
    </location>
</feature>
<organism evidence="2 3">
    <name type="scientific">Zalerion maritima</name>
    <dbReference type="NCBI Taxonomy" id="339359"/>
    <lineage>
        <taxon>Eukaryota</taxon>
        <taxon>Fungi</taxon>
        <taxon>Dikarya</taxon>
        <taxon>Ascomycota</taxon>
        <taxon>Pezizomycotina</taxon>
        <taxon>Sordariomycetes</taxon>
        <taxon>Lulworthiomycetidae</taxon>
        <taxon>Lulworthiales</taxon>
        <taxon>Lulworthiaceae</taxon>
        <taxon>Zalerion</taxon>
    </lineage>
</organism>
<accession>A0AAD5WSJ7</accession>
<evidence type="ECO:0000313" key="2">
    <source>
        <dbReference type="EMBL" id="KAJ2902549.1"/>
    </source>
</evidence>
<dbReference type="Proteomes" id="UP001201980">
    <property type="component" value="Unassembled WGS sequence"/>
</dbReference>
<feature type="compositionally biased region" description="Polar residues" evidence="1">
    <location>
        <begin position="450"/>
        <end position="467"/>
    </location>
</feature>
<feature type="compositionally biased region" description="Polar residues" evidence="1">
    <location>
        <begin position="528"/>
        <end position="540"/>
    </location>
</feature>
<proteinExistence type="predicted"/>
<feature type="compositionally biased region" description="Basic and acidic residues" evidence="1">
    <location>
        <begin position="365"/>
        <end position="376"/>
    </location>
</feature>
<feature type="region of interest" description="Disordered" evidence="1">
    <location>
        <begin position="346"/>
        <end position="543"/>
    </location>
</feature>
<feature type="region of interest" description="Disordered" evidence="1">
    <location>
        <begin position="133"/>
        <end position="289"/>
    </location>
</feature>
<feature type="compositionally biased region" description="Basic and acidic residues" evidence="1">
    <location>
        <begin position="253"/>
        <end position="283"/>
    </location>
</feature>
<sequence length="918" mass="102435">MRRPQLKQALARGRSGKSLDRLEFIPISTCHARSAPGYDVPTQTGQAPAVFLVILSLWAYSETPVGKAVTTHGWTLAMGGHRLWEYNKSHHLGHRHHQEGELRRDRPQDAEPKTADSYLHRWLDETVATLPTLVDAPSRQKSVADSTPPRGASPWNPHNLADVSVNVDLRRRAGNTARGDKTRKRPPPTPHSPSVHRQEDCHSPSLSPSRPRGNLSRHSKGDKEYLSESLFNNEYPRRKPPLPAFEKRRRHKTKEDRYEPKGREKSKGGANLRKDKNKSDSRRKGPKKLVCSKDVVTNFKSDAIHQDRITLPSCLQPGLFRNGKKSGRSHLPDFTFHDMSFFAADTREPRKPSLSSINRAKRKKTAEEREMKEISEYFRSGTAAKAHDRRPVEDDRRSPSELSSKIPSRLCDRKSSRATIEQNERQPSGLDGNVSAMRYSDESRQHQGADLSSQLRRPASKSTTYFTWSPEIKNITHAPQSTASPTKDNRRSPSSSVARKALEKTGLLSGTRLEQDGVDARQLDVHGNSGNSPTRASSCQERPKNIYQYQDRGVMTTQDMDTAPAELSKPPPNANTRRASQEQRACMKNPFGAHEYSTDSIFAGPVLPVVNCHADRTPYHEVRQAYPEHLAQEPVLTTEDGDVRVPSTRGQRLVPAAPRDVASHISGFGFVLPRSEETNVHMPTHTATQATNNFQNGLHRNFTPILPPSRQGFLVGDYRSSTADSATLGRSGSTRPTSTAVRMLGSRLSNTNPGAISNPGYGRLSPNVCPGLGRQKEVDSMGGAEGVRLSRNDQGVASEPVENISQYIQRIERQILERQGIPEAEVDKSRQDQNNALLHIGPMEPTAKRDSVTYPCYSQDDRWTTGGTFGPTMESRCVFLAGDERGTRPGDMGEGGIEQPPRDPDMAEFWRPNRFAWY</sequence>
<reference evidence="2" key="1">
    <citation type="submission" date="2022-07" db="EMBL/GenBank/DDBJ databases">
        <title>Draft genome sequence of Zalerion maritima ATCC 34329, a (micro)plastics degrading marine fungus.</title>
        <authorList>
            <person name="Paco A."/>
            <person name="Goncalves M.F.M."/>
            <person name="Rocha-Santos T.A.P."/>
            <person name="Alves A."/>
        </authorList>
    </citation>
    <scope>NUCLEOTIDE SEQUENCE</scope>
    <source>
        <strain evidence="2">ATCC 34329</strain>
    </source>
</reference>
<dbReference type="AlphaFoldDB" id="A0AAD5WSJ7"/>
<feature type="compositionally biased region" description="Basic and acidic residues" evidence="1">
    <location>
        <begin position="98"/>
        <end position="118"/>
    </location>
</feature>
<name>A0AAD5WSJ7_9PEZI</name>
<evidence type="ECO:0000256" key="1">
    <source>
        <dbReference type="SAM" id="MobiDB-lite"/>
    </source>
</evidence>
<protein>
    <submittedName>
        <fullName evidence="2">Uncharacterized protein</fullName>
    </submittedName>
</protein>
<gene>
    <name evidence="2" type="ORF">MKZ38_000379</name>
</gene>
<feature type="compositionally biased region" description="Basic and acidic residues" evidence="1">
    <location>
        <begin position="385"/>
        <end position="399"/>
    </location>
</feature>
<feature type="region of interest" description="Disordered" evidence="1">
    <location>
        <begin position="883"/>
        <end position="906"/>
    </location>
</feature>
<dbReference type="EMBL" id="JAKWBI020000109">
    <property type="protein sequence ID" value="KAJ2902549.1"/>
    <property type="molecule type" value="Genomic_DNA"/>
</dbReference>